<sequence>MLILSPHVKQAPRLIGALCVLSVLAGQAGGADGTSSDPVFPSHPRTAQEQARINAVTAPAVDFTAPEPFEANQGGAGTVADTGDDTVFSLPPTTLPLDDQFDFELGHALFAKLWVSSPSSTKASDGLGPLFNARSCMRCHVNDGRGHPPEHADDSRVSMFLRLSVPAPQTAALTEIEAYLADLDGANTTPRTRPAPGYGGQLQDFAVTGHVAEGRMEITYTEIPVALADGEADGEVVMLRRPNYAISNPGYGALPKDLQISPRVATPMIGLGLLEAIPARDLLAHADPEDRDGDGISGRPNLVWSKREGAPMLGRFGWKAGEPSVEHQSAAAFHGDIGISTPLFPTAFGDCTAEQVACRTAPDGGGDARGDEIDQSGLDLVSFYARNLAVPARRDVADPEVLRGKEMFYTSGCTSCHVPKFVTHRLEGATAAPQSFQLIWPYSDLLLHDMGPDLADNRPEGRATGSEWRTPPLWGIGLTAQVSGVTSYLHDGRARSLLEAVLWHGGEAQAARDAVSLMSKSDRAALIRFLESL</sequence>
<dbReference type="GO" id="GO:0046872">
    <property type="term" value="F:metal ion binding"/>
    <property type="evidence" value="ECO:0007669"/>
    <property type="project" value="UniProtKB-KW"/>
</dbReference>
<evidence type="ECO:0000256" key="4">
    <source>
        <dbReference type="PROSITE-ProRule" id="PRU00433"/>
    </source>
</evidence>
<reference evidence="6 7" key="1">
    <citation type="submission" date="2016-10" db="EMBL/GenBank/DDBJ databases">
        <authorList>
            <person name="de Groot N.N."/>
        </authorList>
    </citation>
    <scope>NUCLEOTIDE SEQUENCE [LARGE SCALE GENOMIC DNA]</scope>
    <source>
        <strain evidence="6 7">DSM 27375</strain>
    </source>
</reference>
<dbReference type="AlphaFoldDB" id="A0A1G7ITP8"/>
<dbReference type="PANTHER" id="PTHR30600:SF4">
    <property type="entry name" value="CYTOCHROME C DOMAIN-CONTAINING PROTEIN"/>
    <property type="match status" value="1"/>
</dbReference>
<gene>
    <name evidence="6" type="ORF">SAMN04488117_102457</name>
</gene>
<dbReference type="RefSeq" id="WP_074642345.1">
    <property type="nucleotide sequence ID" value="NZ_FNBL01000002.1"/>
</dbReference>
<evidence type="ECO:0000313" key="6">
    <source>
        <dbReference type="EMBL" id="SDF16053.1"/>
    </source>
</evidence>
<dbReference type="PANTHER" id="PTHR30600">
    <property type="entry name" value="CYTOCHROME C PEROXIDASE-RELATED"/>
    <property type="match status" value="1"/>
</dbReference>
<proteinExistence type="predicted"/>
<dbReference type="InterPro" id="IPR009056">
    <property type="entry name" value="Cyt_c-like_dom"/>
</dbReference>
<evidence type="ECO:0000259" key="5">
    <source>
        <dbReference type="PROSITE" id="PS51007"/>
    </source>
</evidence>
<dbReference type="GO" id="GO:0009055">
    <property type="term" value="F:electron transfer activity"/>
    <property type="evidence" value="ECO:0007669"/>
    <property type="project" value="InterPro"/>
</dbReference>
<feature type="domain" description="Cytochrome c" evidence="5">
    <location>
        <begin position="399"/>
        <end position="533"/>
    </location>
</feature>
<dbReference type="Proteomes" id="UP000182284">
    <property type="component" value="Unassembled WGS sequence"/>
</dbReference>
<evidence type="ECO:0000313" key="7">
    <source>
        <dbReference type="Proteomes" id="UP000182284"/>
    </source>
</evidence>
<keyword evidence="3 4" id="KW-0408">Iron</keyword>
<evidence type="ECO:0000256" key="2">
    <source>
        <dbReference type="ARBA" id="ARBA00022723"/>
    </source>
</evidence>
<dbReference type="GO" id="GO:0020037">
    <property type="term" value="F:heme binding"/>
    <property type="evidence" value="ECO:0007669"/>
    <property type="project" value="InterPro"/>
</dbReference>
<evidence type="ECO:0000256" key="1">
    <source>
        <dbReference type="ARBA" id="ARBA00022617"/>
    </source>
</evidence>
<evidence type="ECO:0000256" key="3">
    <source>
        <dbReference type="ARBA" id="ARBA00023004"/>
    </source>
</evidence>
<keyword evidence="1 4" id="KW-0349">Heme</keyword>
<dbReference type="GO" id="GO:0004130">
    <property type="term" value="F:cytochrome-c peroxidase activity"/>
    <property type="evidence" value="ECO:0007669"/>
    <property type="project" value="TreeGrafter"/>
</dbReference>
<dbReference type="InterPro" id="IPR051395">
    <property type="entry name" value="Cytochrome_c_Peroxidase/MauG"/>
</dbReference>
<dbReference type="Gene3D" id="1.10.760.10">
    <property type="entry name" value="Cytochrome c-like domain"/>
    <property type="match status" value="1"/>
</dbReference>
<name>A0A1G7ITP8_9RHOB</name>
<dbReference type="PROSITE" id="PS51007">
    <property type="entry name" value="CYTC"/>
    <property type="match status" value="1"/>
</dbReference>
<accession>A0A1G7ITP8</accession>
<dbReference type="InterPro" id="IPR010538">
    <property type="entry name" value="DHOR"/>
</dbReference>
<protein>
    <submittedName>
        <fullName evidence="6">CxxC motif-containing protein, DUF1111 family</fullName>
    </submittedName>
</protein>
<organism evidence="6 7">
    <name type="scientific">Celeribacter baekdonensis</name>
    <dbReference type="NCBI Taxonomy" id="875171"/>
    <lineage>
        <taxon>Bacteria</taxon>
        <taxon>Pseudomonadati</taxon>
        <taxon>Pseudomonadota</taxon>
        <taxon>Alphaproteobacteria</taxon>
        <taxon>Rhodobacterales</taxon>
        <taxon>Roseobacteraceae</taxon>
        <taxon>Celeribacter</taxon>
    </lineage>
</organism>
<dbReference type="PIRSF" id="PIRSF028099">
    <property type="entry name" value="DUF1111"/>
    <property type="match status" value="1"/>
</dbReference>
<dbReference type="SUPFAM" id="SSF46626">
    <property type="entry name" value="Cytochrome c"/>
    <property type="match status" value="1"/>
</dbReference>
<dbReference type="Pfam" id="PF06537">
    <property type="entry name" value="DHOR"/>
    <property type="match status" value="1"/>
</dbReference>
<dbReference type="EMBL" id="FNBL01000002">
    <property type="protein sequence ID" value="SDF16053.1"/>
    <property type="molecule type" value="Genomic_DNA"/>
</dbReference>
<dbReference type="InterPro" id="IPR036909">
    <property type="entry name" value="Cyt_c-like_dom_sf"/>
</dbReference>
<keyword evidence="2 4" id="KW-0479">Metal-binding</keyword>